<dbReference type="InterPro" id="IPR050627">
    <property type="entry name" value="Nitroreductase/BluB"/>
</dbReference>
<dbReference type="NCBIfam" id="NF047509">
    <property type="entry name" value="Rv3131_FMN_oxido"/>
    <property type="match status" value="1"/>
</dbReference>
<protein>
    <submittedName>
        <fullName evidence="1">Nitroreductase</fullName>
    </submittedName>
</protein>
<name>A0ABU1PR98_9PSEU</name>
<dbReference type="EMBL" id="JAVDSG010000001">
    <property type="protein sequence ID" value="MDR6592629.1"/>
    <property type="molecule type" value="Genomic_DNA"/>
</dbReference>
<dbReference type="PANTHER" id="PTHR23026:SF123">
    <property type="entry name" value="NAD(P)H NITROREDUCTASE RV3131-RELATED"/>
    <property type="match status" value="1"/>
</dbReference>
<gene>
    <name evidence="1" type="ORF">J2S66_001013</name>
</gene>
<proteinExistence type="predicted"/>
<dbReference type="PANTHER" id="PTHR23026">
    <property type="entry name" value="NADPH NITROREDUCTASE"/>
    <property type="match status" value="1"/>
</dbReference>
<evidence type="ECO:0000313" key="2">
    <source>
        <dbReference type="Proteomes" id="UP001268819"/>
    </source>
</evidence>
<reference evidence="1 2" key="1">
    <citation type="submission" date="2023-07" db="EMBL/GenBank/DDBJ databases">
        <title>Sequencing the genomes of 1000 actinobacteria strains.</title>
        <authorList>
            <person name="Klenk H.-P."/>
        </authorList>
    </citation>
    <scope>NUCLEOTIDE SEQUENCE [LARGE SCALE GENOMIC DNA]</scope>
    <source>
        <strain evidence="1 2">DSM 43749</strain>
    </source>
</reference>
<dbReference type="SUPFAM" id="SSF55469">
    <property type="entry name" value="FMN-dependent nitroreductase-like"/>
    <property type="match status" value="1"/>
</dbReference>
<dbReference type="Proteomes" id="UP001268819">
    <property type="component" value="Unassembled WGS sequence"/>
</dbReference>
<accession>A0ABU1PR98</accession>
<comment type="caution">
    <text evidence="1">The sequence shown here is derived from an EMBL/GenBank/DDBJ whole genome shotgun (WGS) entry which is preliminary data.</text>
</comment>
<dbReference type="InterPro" id="IPR000415">
    <property type="entry name" value="Nitroreductase-like"/>
</dbReference>
<organism evidence="1 2">
    <name type="scientific">Saccharothrix longispora</name>
    <dbReference type="NCBI Taxonomy" id="33920"/>
    <lineage>
        <taxon>Bacteria</taxon>
        <taxon>Bacillati</taxon>
        <taxon>Actinomycetota</taxon>
        <taxon>Actinomycetes</taxon>
        <taxon>Pseudonocardiales</taxon>
        <taxon>Pseudonocardiaceae</taxon>
        <taxon>Saccharothrix</taxon>
    </lineage>
</organism>
<dbReference type="Gene3D" id="3.40.109.10">
    <property type="entry name" value="NADH Oxidase"/>
    <property type="match status" value="2"/>
</dbReference>
<keyword evidence="2" id="KW-1185">Reference proteome</keyword>
<evidence type="ECO:0000313" key="1">
    <source>
        <dbReference type="EMBL" id="MDR6592629.1"/>
    </source>
</evidence>
<sequence length="342" mass="36853">MNGSRAVEVSRVEPRQPDRKTIDAAVALACRAPSVHNTQPWRWRVGDRSAHLYADASRRLPATDPTGTDLLLSCGAALHHLRIALAGLGWRAIVHRLPNPAEPDHLAAVEFARHEPTEAEIALAAAIPRRRTDRRHYSSWRVPDTVTALLEERAAAEDAVLCRVTGSHPRSALAVATGQAAAWQAADPGYRWELSTWSGRHADAEGVPAVSAPAGLPRHGDVQLREFPGGELFDEPSGEWEEDGALLLVLAAASEDRLSTLRAGEAMSAVLLEATCAGLATCPLSQPLEVATTRDRVRDEVLDGLLSPRIVLRVGWAAFGAEPLPPTPRRPLGNVVEELENA</sequence>